<gene>
    <name evidence="2" type="ORF">ACFQGB_21850</name>
</gene>
<keyword evidence="1" id="KW-1133">Transmembrane helix</keyword>
<organism evidence="2 3">
    <name type="scientific">Halorubellus litoreus</name>
    <dbReference type="NCBI Taxonomy" id="755308"/>
    <lineage>
        <taxon>Archaea</taxon>
        <taxon>Methanobacteriati</taxon>
        <taxon>Methanobacteriota</taxon>
        <taxon>Stenosarchaea group</taxon>
        <taxon>Halobacteria</taxon>
        <taxon>Halobacteriales</taxon>
        <taxon>Halorubellaceae</taxon>
        <taxon>Halorubellus</taxon>
    </lineage>
</organism>
<feature type="transmembrane region" description="Helical" evidence="1">
    <location>
        <begin position="12"/>
        <end position="35"/>
    </location>
</feature>
<evidence type="ECO:0000313" key="3">
    <source>
        <dbReference type="Proteomes" id="UP001596395"/>
    </source>
</evidence>
<reference evidence="2 3" key="1">
    <citation type="journal article" date="2019" name="Int. J. Syst. Evol. Microbiol.">
        <title>The Global Catalogue of Microorganisms (GCM) 10K type strain sequencing project: providing services to taxonomists for standard genome sequencing and annotation.</title>
        <authorList>
            <consortium name="The Broad Institute Genomics Platform"/>
            <consortium name="The Broad Institute Genome Sequencing Center for Infectious Disease"/>
            <person name="Wu L."/>
            <person name="Ma J."/>
        </authorList>
    </citation>
    <scope>NUCLEOTIDE SEQUENCE [LARGE SCALE GENOMIC DNA]</scope>
    <source>
        <strain evidence="2 3">GX26</strain>
    </source>
</reference>
<dbReference type="EMBL" id="JBHSXN010000006">
    <property type="protein sequence ID" value="MFC6955513.1"/>
    <property type="molecule type" value="Genomic_DNA"/>
</dbReference>
<keyword evidence="1" id="KW-0812">Transmembrane</keyword>
<proteinExistence type="predicted"/>
<comment type="caution">
    <text evidence="2">The sequence shown here is derived from an EMBL/GenBank/DDBJ whole genome shotgun (WGS) entry which is preliminary data.</text>
</comment>
<name>A0ABD5VM82_9EURY</name>
<protein>
    <submittedName>
        <fullName evidence="2">Uncharacterized protein</fullName>
    </submittedName>
</protein>
<accession>A0ABD5VM82</accession>
<evidence type="ECO:0000313" key="2">
    <source>
        <dbReference type="EMBL" id="MFC6955513.1"/>
    </source>
</evidence>
<dbReference type="AlphaFoldDB" id="A0ABD5VM82"/>
<dbReference type="Proteomes" id="UP001596395">
    <property type="component" value="Unassembled WGS sequence"/>
</dbReference>
<dbReference type="RefSeq" id="WP_336352431.1">
    <property type="nucleotide sequence ID" value="NZ_JAZAQL010000006.1"/>
</dbReference>
<keyword evidence="3" id="KW-1185">Reference proteome</keyword>
<sequence>MSDIEIEQPWLLAAVVLTLWTIMSIVTAIVLPAALSPTVKSGVAGGVSFMASVQLLKKGLPFQL</sequence>
<keyword evidence="1" id="KW-0472">Membrane</keyword>
<evidence type="ECO:0000256" key="1">
    <source>
        <dbReference type="SAM" id="Phobius"/>
    </source>
</evidence>